<evidence type="ECO:0000313" key="8">
    <source>
        <dbReference type="EMBL" id="XBH04557.1"/>
    </source>
</evidence>
<dbReference type="InterPro" id="IPR013324">
    <property type="entry name" value="RNA_pol_sigma_r3/r4-like"/>
</dbReference>
<dbReference type="NCBIfam" id="TIGR02937">
    <property type="entry name" value="sigma70-ECF"/>
    <property type="match status" value="1"/>
</dbReference>
<gene>
    <name evidence="8" type="ORF">V5E97_00655</name>
</gene>
<dbReference type="GO" id="GO:0016987">
    <property type="term" value="F:sigma factor activity"/>
    <property type="evidence" value="ECO:0007669"/>
    <property type="project" value="UniProtKB-KW"/>
</dbReference>
<evidence type="ECO:0000259" key="7">
    <source>
        <dbReference type="Pfam" id="PF08281"/>
    </source>
</evidence>
<evidence type="ECO:0000256" key="2">
    <source>
        <dbReference type="ARBA" id="ARBA00023015"/>
    </source>
</evidence>
<dbReference type="InterPro" id="IPR001434">
    <property type="entry name" value="OmcB-like_DUF11"/>
</dbReference>
<dbReference type="InterPro" id="IPR036388">
    <property type="entry name" value="WH-like_DNA-bd_sf"/>
</dbReference>
<evidence type="ECO:0000259" key="5">
    <source>
        <dbReference type="Pfam" id="PF01345"/>
    </source>
</evidence>
<evidence type="ECO:0000259" key="6">
    <source>
        <dbReference type="Pfam" id="PF04542"/>
    </source>
</evidence>
<dbReference type="RefSeq" id="WP_406697333.1">
    <property type="nucleotide sequence ID" value="NZ_CP155447.1"/>
</dbReference>
<dbReference type="Gene3D" id="1.10.10.10">
    <property type="entry name" value="Winged helix-like DNA-binding domain superfamily/Winged helix DNA-binding domain"/>
    <property type="match status" value="1"/>
</dbReference>
<evidence type="ECO:0000256" key="1">
    <source>
        <dbReference type="ARBA" id="ARBA00010641"/>
    </source>
</evidence>
<dbReference type="CDD" id="cd06171">
    <property type="entry name" value="Sigma70_r4"/>
    <property type="match status" value="1"/>
</dbReference>
<dbReference type="Pfam" id="PF01345">
    <property type="entry name" value="DUF11"/>
    <property type="match status" value="1"/>
</dbReference>
<dbReference type="InterPro" id="IPR014284">
    <property type="entry name" value="RNA_pol_sigma-70_dom"/>
</dbReference>
<dbReference type="PANTHER" id="PTHR43133:SF51">
    <property type="entry name" value="RNA POLYMERASE SIGMA FACTOR"/>
    <property type="match status" value="1"/>
</dbReference>
<accession>A0AAU7CHE3</accession>
<dbReference type="InterPro" id="IPR039425">
    <property type="entry name" value="RNA_pol_sigma-70-like"/>
</dbReference>
<sequence length="692" mass="74865">MAKVRSGSAVGQLQSLFQVGTISNLTDGQLLERFHSRRGAMAEAAFEALVERHGAMVLGVCRRILADPHDADDAFQATFLILVQRAGSIRVDDSLGRWLYGVSSRVAIRAKAQAARRRRLEERVAAKPTASTTNDLVRLDLRSVLDEELRRLPEKYRAPVVLCHLQGLSQDETARVLGWPLGTVQGRLARARETLRNRLSRRGLTPSTSFSITGLFALSHPGPVPFALRRRTVQAVMRMVGGEATLAGTGSAAAIALAKGAGGTMLVTKLKFASLLVLFAGIGAGTTVLPQRATAEQRTSAVPNPPPRAEEPALVRLEPGTRPPAGTFRIPMRLVPGFDSLELGTRPTAGTFRIPMRLVPGFDSKEIADDDQVVLISIGAQEITIPRESNAFVRAIRDTCHRATEWLWVDAPAVERKPSDQSSEVEATTLEFAPGAEEAKSTRPLTVIEPKLAVTLIGPKQRFPKTIATYSLTVENSGTAPAQNVQVEAILPGLGPLVKLPPGSKFDPQSRRLTWPSLKIEPGKTSLKFEVRLGDPGLYKVTAKAVDQAGLNVSDTTFTEVIGLADLDLGITEDRRVIDVNQLTTFTVRVRNKGSNDARNVIISVKNSANVTVTKTAGTEEPARFKRNNSGKPIEGEIHFPPIPRLKPGQENVLGIQVKALEPGTATCRVFLSHDDADQPLEAMATLRVTQP</sequence>
<comment type="similarity">
    <text evidence="1">Belongs to the sigma-70 factor family. ECF subfamily.</text>
</comment>
<dbReference type="SUPFAM" id="SSF88946">
    <property type="entry name" value="Sigma2 domain of RNA polymerase sigma factors"/>
    <property type="match status" value="1"/>
</dbReference>
<evidence type="ECO:0000256" key="4">
    <source>
        <dbReference type="ARBA" id="ARBA00023163"/>
    </source>
</evidence>
<dbReference type="Gene3D" id="1.10.1740.10">
    <property type="match status" value="1"/>
</dbReference>
<dbReference type="Pfam" id="PF04542">
    <property type="entry name" value="Sigma70_r2"/>
    <property type="match status" value="1"/>
</dbReference>
<proteinExistence type="inferred from homology"/>
<dbReference type="InterPro" id="IPR013325">
    <property type="entry name" value="RNA_pol_sigma_r2"/>
</dbReference>
<dbReference type="GO" id="GO:0003677">
    <property type="term" value="F:DNA binding"/>
    <property type="evidence" value="ECO:0007669"/>
    <property type="project" value="InterPro"/>
</dbReference>
<evidence type="ECO:0000256" key="3">
    <source>
        <dbReference type="ARBA" id="ARBA00023082"/>
    </source>
</evidence>
<keyword evidence="2" id="KW-0805">Transcription regulation</keyword>
<dbReference type="Gene3D" id="2.60.40.10">
    <property type="entry name" value="Immunoglobulins"/>
    <property type="match status" value="2"/>
</dbReference>
<feature type="domain" description="DUF11" evidence="5">
    <location>
        <begin position="566"/>
        <end position="679"/>
    </location>
</feature>
<dbReference type="SUPFAM" id="SSF88659">
    <property type="entry name" value="Sigma3 and sigma4 domains of RNA polymerase sigma factors"/>
    <property type="match status" value="1"/>
</dbReference>
<dbReference type="Pfam" id="PF08281">
    <property type="entry name" value="Sigma70_r4_2"/>
    <property type="match status" value="1"/>
</dbReference>
<feature type="domain" description="RNA polymerase sigma-70 region 2" evidence="6">
    <location>
        <begin position="49"/>
        <end position="116"/>
    </location>
</feature>
<organism evidence="8">
    <name type="scientific">Singulisphaera sp. Ch08</name>
    <dbReference type="NCBI Taxonomy" id="3120278"/>
    <lineage>
        <taxon>Bacteria</taxon>
        <taxon>Pseudomonadati</taxon>
        <taxon>Planctomycetota</taxon>
        <taxon>Planctomycetia</taxon>
        <taxon>Isosphaerales</taxon>
        <taxon>Isosphaeraceae</taxon>
        <taxon>Singulisphaera</taxon>
    </lineage>
</organism>
<reference evidence="8" key="1">
    <citation type="submission" date="2024-05" db="EMBL/GenBank/DDBJ databases">
        <title>Planctomycetes of the genus Singulisphaera possess chitinolytic capabilities.</title>
        <authorList>
            <person name="Ivanova A."/>
        </authorList>
    </citation>
    <scope>NUCLEOTIDE SEQUENCE</scope>
    <source>
        <strain evidence="8">Ch08T</strain>
    </source>
</reference>
<dbReference type="AlphaFoldDB" id="A0AAU7CHE3"/>
<dbReference type="PANTHER" id="PTHR43133">
    <property type="entry name" value="RNA POLYMERASE ECF-TYPE SIGMA FACTO"/>
    <property type="match status" value="1"/>
</dbReference>
<keyword evidence="3" id="KW-0731">Sigma factor</keyword>
<name>A0AAU7CHE3_9BACT</name>
<feature type="domain" description="RNA polymerase sigma factor 70 region 4 type 2" evidence="7">
    <location>
        <begin position="145"/>
        <end position="195"/>
    </location>
</feature>
<keyword evidence="4" id="KW-0804">Transcription</keyword>
<dbReference type="InterPro" id="IPR013783">
    <property type="entry name" value="Ig-like_fold"/>
</dbReference>
<dbReference type="GO" id="GO:0006352">
    <property type="term" value="P:DNA-templated transcription initiation"/>
    <property type="evidence" value="ECO:0007669"/>
    <property type="project" value="InterPro"/>
</dbReference>
<dbReference type="InterPro" id="IPR013249">
    <property type="entry name" value="RNA_pol_sigma70_r4_t2"/>
</dbReference>
<dbReference type="EMBL" id="CP155447">
    <property type="protein sequence ID" value="XBH04557.1"/>
    <property type="molecule type" value="Genomic_DNA"/>
</dbReference>
<protein>
    <submittedName>
        <fullName evidence="8">Sigma-70 family RNA polymerase sigma factor</fullName>
    </submittedName>
</protein>
<dbReference type="InterPro" id="IPR007627">
    <property type="entry name" value="RNA_pol_sigma70_r2"/>
</dbReference>